<name>A0A917ZJ99_9ACTN</name>
<comment type="caution">
    <text evidence="1">The sequence shown here is derived from an EMBL/GenBank/DDBJ whole genome shotgun (WGS) entry which is preliminary data.</text>
</comment>
<sequence length="97" mass="10693">MYAFTARFHSFDGTGAPPDIARHVQSTADPDDGLEHIYTESTPFGVYAVLFMNAPGAQAAESAAVGVCREALRRTELRGWNFTWQGPERELNAMASW</sequence>
<accession>A0A917ZJ99</accession>
<protein>
    <submittedName>
        <fullName evidence="1">Uncharacterized protein</fullName>
    </submittedName>
</protein>
<dbReference type="Proteomes" id="UP000641932">
    <property type="component" value="Unassembled WGS sequence"/>
</dbReference>
<proteinExistence type="predicted"/>
<organism evidence="1 2">
    <name type="scientific">Wenjunlia tyrosinilytica</name>
    <dbReference type="NCBI Taxonomy" id="1544741"/>
    <lineage>
        <taxon>Bacteria</taxon>
        <taxon>Bacillati</taxon>
        <taxon>Actinomycetota</taxon>
        <taxon>Actinomycetes</taxon>
        <taxon>Kitasatosporales</taxon>
        <taxon>Streptomycetaceae</taxon>
        <taxon>Wenjunlia</taxon>
    </lineage>
</organism>
<keyword evidence="2" id="KW-1185">Reference proteome</keyword>
<gene>
    <name evidence="1" type="ORF">GCM10012280_10980</name>
</gene>
<reference evidence="1" key="1">
    <citation type="journal article" date="2014" name="Int. J. Syst. Evol. Microbiol.">
        <title>Complete genome sequence of Corynebacterium casei LMG S-19264T (=DSM 44701T), isolated from a smear-ripened cheese.</title>
        <authorList>
            <consortium name="US DOE Joint Genome Institute (JGI-PGF)"/>
            <person name="Walter F."/>
            <person name="Albersmeier A."/>
            <person name="Kalinowski J."/>
            <person name="Ruckert C."/>
        </authorList>
    </citation>
    <scope>NUCLEOTIDE SEQUENCE</scope>
    <source>
        <strain evidence="1">CGMCC 4.7201</strain>
    </source>
</reference>
<evidence type="ECO:0000313" key="1">
    <source>
        <dbReference type="EMBL" id="GGO83019.1"/>
    </source>
</evidence>
<evidence type="ECO:0000313" key="2">
    <source>
        <dbReference type="Proteomes" id="UP000641932"/>
    </source>
</evidence>
<dbReference type="AlphaFoldDB" id="A0A917ZJ99"/>
<reference evidence="1" key="2">
    <citation type="submission" date="2020-09" db="EMBL/GenBank/DDBJ databases">
        <authorList>
            <person name="Sun Q."/>
            <person name="Zhou Y."/>
        </authorList>
    </citation>
    <scope>NUCLEOTIDE SEQUENCE</scope>
    <source>
        <strain evidence="1">CGMCC 4.7201</strain>
    </source>
</reference>
<dbReference type="EMBL" id="BMMS01000004">
    <property type="protein sequence ID" value="GGO83019.1"/>
    <property type="molecule type" value="Genomic_DNA"/>
</dbReference>